<accession>A0A2T1GFM0</accession>
<evidence type="ECO:0008006" key="3">
    <source>
        <dbReference type="Google" id="ProtNLM"/>
    </source>
</evidence>
<evidence type="ECO:0000313" key="2">
    <source>
        <dbReference type="Proteomes" id="UP000238937"/>
    </source>
</evidence>
<reference evidence="1 2" key="1">
    <citation type="submission" date="2018-03" db="EMBL/GenBank/DDBJ databases">
        <title>The ancient ancestry and fast evolution of plastids.</title>
        <authorList>
            <person name="Moore K.R."/>
            <person name="Magnabosco C."/>
            <person name="Momper L."/>
            <person name="Gold D.A."/>
            <person name="Bosak T."/>
            <person name="Fournier G.P."/>
        </authorList>
    </citation>
    <scope>NUCLEOTIDE SEQUENCE [LARGE SCALE GENOMIC DNA]</scope>
    <source>
        <strain evidence="1 2">CCALA 037</strain>
    </source>
</reference>
<proteinExistence type="predicted"/>
<protein>
    <recommendedName>
        <fullName evidence="3">ATPase involved in DNA repair</fullName>
    </recommendedName>
</protein>
<gene>
    <name evidence="1" type="ORF">C7B77_12190</name>
</gene>
<evidence type="ECO:0000313" key="1">
    <source>
        <dbReference type="EMBL" id="PSB56345.1"/>
    </source>
</evidence>
<name>A0A2T1GFM0_9CYAN</name>
<organism evidence="1 2">
    <name type="scientific">Chamaesiphon polymorphus CCALA 037</name>
    <dbReference type="NCBI Taxonomy" id="2107692"/>
    <lineage>
        <taxon>Bacteria</taxon>
        <taxon>Bacillati</taxon>
        <taxon>Cyanobacteriota</taxon>
        <taxon>Cyanophyceae</taxon>
        <taxon>Gomontiellales</taxon>
        <taxon>Chamaesiphonaceae</taxon>
        <taxon>Chamaesiphon</taxon>
    </lineage>
</organism>
<dbReference type="RefSeq" id="WP_106304748.1">
    <property type="nucleotide sequence ID" value="NZ_PVWO01000131.1"/>
</dbReference>
<keyword evidence="2" id="KW-1185">Reference proteome</keyword>
<dbReference type="EMBL" id="PVWO01000131">
    <property type="protein sequence ID" value="PSB56345.1"/>
    <property type="molecule type" value="Genomic_DNA"/>
</dbReference>
<dbReference type="AlphaFoldDB" id="A0A2T1GFM0"/>
<dbReference type="Proteomes" id="UP000238937">
    <property type="component" value="Unassembled WGS sequence"/>
</dbReference>
<sequence length="394" mass="45856">MNAHPQCLPATSSRQQQQSNVVLLSSKQPLPEMLVEALQTQVTGSVERMRDVAARIAVEVDRICAKSERIQNSGIGESWRVGLARHRVSKCLYYYQLGSRQGRIELHSHLSSIIYRYITIPQSQLGFQARYLLIEDFLQEFYTESIKAFRRENELGETYTPRSLLQLAEYMVFTECYAKRRIHLRFGSSQQLIVLRAQTFAKRQPTETSVDIEQAFETAREEDGDNGSKLMQQIRAKMVSDNVDATDEVLRDRVIEELIAYLKAQDRADCVDYLLLKMEDMSAPEIEKTLGLSSRERDYLQQKFKYHLEKFAHVANWELVHQWLGAEVDRKLGLTDRQWEVFSAQLSIEQQTFVHLKQSNRSNESIMKALRLTEKKFQLRWSELLQLAAQIRNQ</sequence>
<comment type="caution">
    <text evidence="1">The sequence shown here is derived from an EMBL/GenBank/DDBJ whole genome shotgun (WGS) entry which is preliminary data.</text>
</comment>
<dbReference type="OrthoDB" id="447818at2"/>